<dbReference type="InterPro" id="IPR023996">
    <property type="entry name" value="TonB-dep_OMP_SusC/RagA"/>
</dbReference>
<dbReference type="InterPro" id="IPR012910">
    <property type="entry name" value="Plug_dom"/>
</dbReference>
<evidence type="ECO:0000256" key="2">
    <source>
        <dbReference type="ARBA" id="ARBA00022448"/>
    </source>
</evidence>
<dbReference type="NCBIfam" id="TIGR04057">
    <property type="entry name" value="SusC_RagA_signa"/>
    <property type="match status" value="1"/>
</dbReference>
<gene>
    <name evidence="9" type="ORF">SAMN05216490_4126</name>
</gene>
<dbReference type="EMBL" id="LT629740">
    <property type="protein sequence ID" value="SDT57637.1"/>
    <property type="molecule type" value="Genomic_DNA"/>
</dbReference>
<dbReference type="Gene3D" id="2.170.130.10">
    <property type="entry name" value="TonB-dependent receptor, plug domain"/>
    <property type="match status" value="1"/>
</dbReference>
<dbReference type="Pfam" id="PF07715">
    <property type="entry name" value="Plug"/>
    <property type="match status" value="1"/>
</dbReference>
<dbReference type="Proteomes" id="UP000199679">
    <property type="component" value="Chromosome I"/>
</dbReference>
<dbReference type="PROSITE" id="PS52016">
    <property type="entry name" value="TONB_DEPENDENT_REC_3"/>
    <property type="match status" value="1"/>
</dbReference>
<dbReference type="InterPro" id="IPR023997">
    <property type="entry name" value="TonB-dep_OMP_SusC/RagA_CS"/>
</dbReference>
<dbReference type="InterPro" id="IPR036942">
    <property type="entry name" value="Beta-barrel_TonB_sf"/>
</dbReference>
<evidence type="ECO:0000256" key="1">
    <source>
        <dbReference type="ARBA" id="ARBA00004571"/>
    </source>
</evidence>
<evidence type="ECO:0000256" key="5">
    <source>
        <dbReference type="ARBA" id="ARBA00023136"/>
    </source>
</evidence>
<feature type="domain" description="TonB-dependent receptor plug" evidence="8">
    <location>
        <begin position="130"/>
        <end position="252"/>
    </location>
</feature>
<dbReference type="Pfam" id="PF13715">
    <property type="entry name" value="CarbopepD_reg_2"/>
    <property type="match status" value="1"/>
</dbReference>
<organism evidence="9 10">
    <name type="scientific">Mucilaginibacter mallensis</name>
    <dbReference type="NCBI Taxonomy" id="652787"/>
    <lineage>
        <taxon>Bacteria</taxon>
        <taxon>Pseudomonadati</taxon>
        <taxon>Bacteroidota</taxon>
        <taxon>Sphingobacteriia</taxon>
        <taxon>Sphingobacteriales</taxon>
        <taxon>Sphingobacteriaceae</taxon>
        <taxon>Mucilaginibacter</taxon>
    </lineage>
</organism>
<keyword evidence="4 7" id="KW-0812">Transmembrane</keyword>
<sequence length="1041" mass="112641">MEIYIHAKHVLTKALSLFIFLVIPYTVFAQTEIPLINSRLEGIVTDSATHQPITGVVLRIKGVTHSVATGSDGRFVFVTGQKLPYTLVVSFIGYKTKEVYATGSPVVIQLSDKVSQLNDVVIVGYGTQKKSDITGAISTIPKDNLKQVSSSVDNLLRGAAPGVQVTQSSGAPGASASVRIRGGNSITGGNEPLYVIDGFPIYNDNSTISSSAGSGAAVNGLSTINPADIESIEVLKDASATAIYGSRGANGVIIITTKKGKRGTNDVSYQGYYGTQKLSKEVPLLDGSQWAQLRNDIQTSSGQTPSFTSAQVAAFGQGTNWQDAAFRNAPVQSHELTLSGGDEKSRYNIAGNYFDQQGILLNTDFKRYSLRYNYDRDISTKFHVGINATTSYSISNGAASNIASNSLNSPNIITNILTTPPILPVKDANGNYVLNPYSTTPSNPIQDLLSIINQTKVTRSLGNLFGEYTLAPGLKAKVSVGADLLNSKSNFYAPSYTGDGYSTLGYATVGSSTSNSWLNENTLTYTKTIHQDHDLNVLVGYTTQYFDNESVTAGSKNFVSNLTTYNSLQSGSQILTPTSNAYSWALDSYLARINYSYLHKYNLTVSARADGSSRFGSGNKWGYFPSAGFSWNAGEEDFIKSIPTISNLKFRVSAGETGNTQIGEYQSLALFSPFNYTFNNTQLVGLAQTQLANSNLKWEKTAQYDGGFDLGLLDNRINLVFDAYYKKTTNLLLAVPVPLSSGYSQSLQNIGAVANKGIELGINTENINSSSFVWKTSLVYSLNRNKVLSLGNSETSFFPTIPGTTLGVLQPEIIKVGLPLGTFWGYKTAGIFQNAAQIAQYPTLNSKANTKPGDVRYQDLNGDGVITTADKTNLGSAQPKFTGGLTNTFTYKGIDLVVFLQGSYGGEIYNALRQQMEITNLSQNAWGEVADRWTPSNPSNTIPRASNNPVAQMSNQFIESASYLRLKNLVLGYTFNNTLASKIHAKQLRLYVSAQNLVTWTKYTGYDPEVSSFEQNNTAQGIDYGAYPNYKTYLLGLSVTF</sequence>
<evidence type="ECO:0000313" key="10">
    <source>
        <dbReference type="Proteomes" id="UP000199679"/>
    </source>
</evidence>
<evidence type="ECO:0000313" key="9">
    <source>
        <dbReference type="EMBL" id="SDT57637.1"/>
    </source>
</evidence>
<evidence type="ECO:0000256" key="3">
    <source>
        <dbReference type="ARBA" id="ARBA00022452"/>
    </source>
</evidence>
<dbReference type="AlphaFoldDB" id="A0A1H2BHT2"/>
<keyword evidence="3 7" id="KW-1134">Transmembrane beta strand</keyword>
<evidence type="ECO:0000256" key="4">
    <source>
        <dbReference type="ARBA" id="ARBA00022692"/>
    </source>
</evidence>
<proteinExistence type="inferred from homology"/>
<dbReference type="OrthoDB" id="9768177at2"/>
<keyword evidence="2 7" id="KW-0813">Transport</keyword>
<dbReference type="InterPro" id="IPR008969">
    <property type="entry name" value="CarboxyPept-like_regulatory"/>
</dbReference>
<keyword evidence="5 7" id="KW-0472">Membrane</keyword>
<dbReference type="Gene3D" id="2.60.40.1120">
    <property type="entry name" value="Carboxypeptidase-like, regulatory domain"/>
    <property type="match status" value="1"/>
</dbReference>
<dbReference type="Gene3D" id="2.40.170.20">
    <property type="entry name" value="TonB-dependent receptor, beta-barrel domain"/>
    <property type="match status" value="1"/>
</dbReference>
<dbReference type="GO" id="GO:0009279">
    <property type="term" value="C:cell outer membrane"/>
    <property type="evidence" value="ECO:0007669"/>
    <property type="project" value="UniProtKB-SubCell"/>
</dbReference>
<dbReference type="InterPro" id="IPR039426">
    <property type="entry name" value="TonB-dep_rcpt-like"/>
</dbReference>
<keyword evidence="10" id="KW-1185">Reference proteome</keyword>
<keyword evidence="6 7" id="KW-0998">Cell outer membrane</keyword>
<comment type="subcellular location">
    <subcellularLocation>
        <location evidence="1 7">Cell outer membrane</location>
        <topology evidence="1 7">Multi-pass membrane protein</topology>
    </subcellularLocation>
</comment>
<dbReference type="SUPFAM" id="SSF56935">
    <property type="entry name" value="Porins"/>
    <property type="match status" value="1"/>
</dbReference>
<accession>A0A1H2BHT2</accession>
<evidence type="ECO:0000256" key="6">
    <source>
        <dbReference type="ARBA" id="ARBA00023237"/>
    </source>
</evidence>
<name>A0A1H2BHT2_MUCMA</name>
<dbReference type="SUPFAM" id="SSF49464">
    <property type="entry name" value="Carboxypeptidase regulatory domain-like"/>
    <property type="match status" value="1"/>
</dbReference>
<evidence type="ECO:0000256" key="7">
    <source>
        <dbReference type="PROSITE-ProRule" id="PRU01360"/>
    </source>
</evidence>
<evidence type="ECO:0000259" key="8">
    <source>
        <dbReference type="Pfam" id="PF07715"/>
    </source>
</evidence>
<protein>
    <submittedName>
        <fullName evidence="9">TonB-linked outer membrane protein, SusC/RagA family</fullName>
    </submittedName>
</protein>
<dbReference type="InterPro" id="IPR037066">
    <property type="entry name" value="Plug_dom_sf"/>
</dbReference>
<dbReference type="RefSeq" id="WP_091377477.1">
    <property type="nucleotide sequence ID" value="NZ_LT629740.1"/>
</dbReference>
<reference evidence="9 10" key="1">
    <citation type="submission" date="2016-10" db="EMBL/GenBank/DDBJ databases">
        <authorList>
            <person name="de Groot N.N."/>
        </authorList>
    </citation>
    <scope>NUCLEOTIDE SEQUENCE [LARGE SCALE GENOMIC DNA]</scope>
    <source>
        <strain evidence="9 10">MP1X4</strain>
    </source>
</reference>
<dbReference type="STRING" id="652787.SAMN05216490_4126"/>
<dbReference type="NCBIfam" id="TIGR04056">
    <property type="entry name" value="OMP_RagA_SusC"/>
    <property type="match status" value="1"/>
</dbReference>
<comment type="similarity">
    <text evidence="7">Belongs to the TonB-dependent receptor family.</text>
</comment>